<dbReference type="InterPro" id="IPR021109">
    <property type="entry name" value="Peptidase_aspartic_dom_sf"/>
</dbReference>
<keyword evidence="1" id="KW-0863">Zinc-finger</keyword>
<keyword evidence="1" id="KW-0479">Metal-binding</keyword>
<name>A0A0N5BUA5_STREA</name>
<keyword evidence="3" id="KW-1185">Reference proteome</keyword>
<reference evidence="4" key="1">
    <citation type="submission" date="2017-02" db="UniProtKB">
        <authorList>
            <consortium name="WormBaseParasite"/>
        </authorList>
    </citation>
    <scope>IDENTIFICATION</scope>
</reference>
<evidence type="ECO:0000313" key="3">
    <source>
        <dbReference type="Proteomes" id="UP000046392"/>
    </source>
</evidence>
<feature type="domain" description="CCHC-type" evidence="2">
    <location>
        <begin position="303"/>
        <end position="318"/>
    </location>
</feature>
<dbReference type="Gene3D" id="2.40.70.10">
    <property type="entry name" value="Acid Proteases"/>
    <property type="match status" value="1"/>
</dbReference>
<protein>
    <submittedName>
        <fullName evidence="4">CCHC-type domain-containing protein</fullName>
    </submittedName>
</protein>
<evidence type="ECO:0000259" key="2">
    <source>
        <dbReference type="PROSITE" id="PS50158"/>
    </source>
</evidence>
<keyword evidence="1" id="KW-0862">Zinc</keyword>
<evidence type="ECO:0000313" key="4">
    <source>
        <dbReference type="WBParaSite" id="SPAL_0000942400.1"/>
    </source>
</evidence>
<dbReference type="InterPro" id="IPR001878">
    <property type="entry name" value="Znf_CCHC"/>
</dbReference>
<dbReference type="PROSITE" id="PS50158">
    <property type="entry name" value="ZF_CCHC"/>
    <property type="match status" value="1"/>
</dbReference>
<dbReference type="Proteomes" id="UP000046392">
    <property type="component" value="Unplaced"/>
</dbReference>
<accession>A0A0N5BUA5</accession>
<organism evidence="3 4">
    <name type="scientific">Strongyloides papillosus</name>
    <name type="common">Intestinal threadworm</name>
    <dbReference type="NCBI Taxonomy" id="174720"/>
    <lineage>
        <taxon>Eukaryota</taxon>
        <taxon>Metazoa</taxon>
        <taxon>Ecdysozoa</taxon>
        <taxon>Nematoda</taxon>
        <taxon>Chromadorea</taxon>
        <taxon>Rhabditida</taxon>
        <taxon>Tylenchina</taxon>
        <taxon>Panagrolaimomorpha</taxon>
        <taxon>Strongyloidoidea</taxon>
        <taxon>Strongyloididae</taxon>
        <taxon>Strongyloides</taxon>
    </lineage>
</organism>
<dbReference type="AlphaFoldDB" id="A0A0N5BUA5"/>
<sequence length="675" mass="77676">MSDWSSSVQRQEIKVVVEAVLEELQTTIGYEDLGEEVLEELTNFASLSEKKRSAAVKDSLIKTLGLEKPVIVKDFGDYKEKLSDVEVVLKIEKTASVIVKAIEEMPDYIGKMKMFEDSNDASALQKTVEEEKILVLMTLVCDEIVMCIEKETERKPESTYKDICDFLKDRYDGQLARSTIKSRLKNFKVDPMAPKFEEQLKKLAELVRKSQPNASEEAIVEAQCNRIEREVEDWDMLWNKATSQEWRSSSELISALVSTNDHFKRRKERGLQRREVSGSHNRHENYFGKQYDEKTKVGNVPSCFGCGEQGHKRYECSKKGKEEPCIQSKLCEVKKVEEEPKLDYVEPIDLDERMKLILMNRIKVDEIGEDVTLPVLIKSGKELNNNYISILALIDGGANKTSVIYNLAEAMGWEVDDLDEVKVGLAGNIEGTFKKGHQVKLMPIQVGFNVDLRVCVETTRRKDERYGITLGTDFLDMKGVAVHHGQNKMTIGGRLYHGVSYNDWNRLKTMCERKKLRESMIPTRPTLSCDDVKPYVVQVPKFQFNQREIPKPAPVDKYSVKHWGEISEKIKGIPEDGDGISVKNDYALKRQSKKGKTRRVYYNRLEKFQEIPTFFMKFRTRQKVKMKETVINQIKFETSQIHAITEVKPLYVNLKVRKNKDKPLKRHAKEIVGFG</sequence>
<dbReference type="GO" id="GO:0003676">
    <property type="term" value="F:nucleic acid binding"/>
    <property type="evidence" value="ECO:0007669"/>
    <property type="project" value="InterPro"/>
</dbReference>
<dbReference type="WBParaSite" id="SPAL_0000942400.1">
    <property type="protein sequence ID" value="SPAL_0000942400.1"/>
    <property type="gene ID" value="SPAL_0000942400"/>
</dbReference>
<evidence type="ECO:0000256" key="1">
    <source>
        <dbReference type="PROSITE-ProRule" id="PRU00047"/>
    </source>
</evidence>
<proteinExistence type="predicted"/>
<dbReference type="GO" id="GO:0008270">
    <property type="term" value="F:zinc ion binding"/>
    <property type="evidence" value="ECO:0007669"/>
    <property type="project" value="UniProtKB-KW"/>
</dbReference>